<protein>
    <submittedName>
        <fullName evidence="1">PAS-domain containing protein</fullName>
    </submittedName>
</protein>
<sequence>MTAFFAAPARAEGFSAGTILNNFADDPLIFTALFAAVAVFFWAFFVIRKLTREEQAAERRARELESALNESEAILTAEPTILIIWHGRDGAPDKITGDMKGVVKLPADKTALLDFRSWLDPESAAALLDAIALMRDQGVPFNIGIRSAQGELLEADGRTAGGSTTLRLRPLAGERLQVTEYAYDARRLGKQVERLSAVLDAAPFPIWLKDTAGETIWVNESYIKAVEAPDVDAVIANRIGIVDDAKIEAPAEGQRPTSLKGRTHAVIGGTKCALDVHEIQLADGSARFAIDVTAIELARKELKRHIQGHANTLDKLDTAIAIFGPDQRLRFHNSAYAELWSLDSDWLALGPTDGEILDRLRELRRLPEQANYRDWKAKQLQAYTTLETRENWWYLPDGRSLRVICEQHPFGGTTYLYENVTKEIQLESRYNELIGVQRETLDNLHEGVALFGTDGRLKLHNPAFARFWSLDPAFLDRQPHIDPVIDQCRKLLTNDAVWDELKYSMTSLDTGRKPQKGRLNRPDGLALEYAFVPLPDGNTLLTYVDVTDSSRIENALRERAEALEAADRLKTGFMSNVSYELRTPLTNILGFAESLSLGIAGELKPKQQEYLRDIQDSSQDLLVIIDAILDLTTIDAGAMELKLADIDVIAIMQESGEGLGPWMTKRDLTLNIEVADDAQHFTGDPKRVAQILHNLLANAIGFSAERGTIRMGAAHDGDDILLWVADTGRGIDPEFQKRVFDRFQSKPMPGGHRGPGLGLAIVKSFVELHGGRVSLRSQVNKGTTVICRFPLRGPHAQDRGSLQEHRRGSVAA</sequence>
<accession>A0ACC5REK2</accession>
<keyword evidence="2" id="KW-1185">Reference proteome</keyword>
<gene>
    <name evidence="1" type="ORF">JHL16_32020</name>
</gene>
<dbReference type="Proteomes" id="UP000616151">
    <property type="component" value="Unassembled WGS sequence"/>
</dbReference>
<organism evidence="1 2">
    <name type="scientific">Taklimakanibacter albus</name>
    <dbReference type="NCBI Taxonomy" id="2800327"/>
    <lineage>
        <taxon>Bacteria</taxon>
        <taxon>Pseudomonadati</taxon>
        <taxon>Pseudomonadota</taxon>
        <taxon>Alphaproteobacteria</taxon>
        <taxon>Hyphomicrobiales</taxon>
        <taxon>Aestuariivirgaceae</taxon>
        <taxon>Taklimakanibacter</taxon>
    </lineage>
</organism>
<comment type="caution">
    <text evidence="1">The sequence shown here is derived from an EMBL/GenBank/DDBJ whole genome shotgun (WGS) entry which is preliminary data.</text>
</comment>
<reference evidence="1" key="1">
    <citation type="submission" date="2021-01" db="EMBL/GenBank/DDBJ databases">
        <authorList>
            <person name="Sun Q."/>
        </authorList>
    </citation>
    <scope>NUCLEOTIDE SEQUENCE</scope>
    <source>
        <strain evidence="1">YIM B02566</strain>
    </source>
</reference>
<evidence type="ECO:0000313" key="2">
    <source>
        <dbReference type="Proteomes" id="UP000616151"/>
    </source>
</evidence>
<proteinExistence type="predicted"/>
<name>A0ACC5REK2_9HYPH</name>
<evidence type="ECO:0000313" key="1">
    <source>
        <dbReference type="EMBL" id="MBK1871037.1"/>
    </source>
</evidence>
<dbReference type="EMBL" id="JAENHL010000008">
    <property type="protein sequence ID" value="MBK1871037.1"/>
    <property type="molecule type" value="Genomic_DNA"/>
</dbReference>